<dbReference type="Proteomes" id="UP000019376">
    <property type="component" value="Unassembled WGS sequence"/>
</dbReference>
<protein>
    <recommendedName>
        <fullName evidence="2">chitinase</fullName>
        <ecNumber evidence="2">3.2.1.14</ecNumber>
    </recommendedName>
</protein>
<dbReference type="HOGENOM" id="CLU_338914_0_0_1"/>
<dbReference type="AlphaFoldDB" id="S7ZER4"/>
<dbReference type="SMART" id="SM00636">
    <property type="entry name" value="Glyco_18"/>
    <property type="match status" value="1"/>
</dbReference>
<name>S7ZER4_PENO1</name>
<dbReference type="SUPFAM" id="SSF54556">
    <property type="entry name" value="Chitinase insertion domain"/>
    <property type="match status" value="1"/>
</dbReference>
<dbReference type="InterPro" id="IPR017853">
    <property type="entry name" value="GH"/>
</dbReference>
<dbReference type="SUPFAM" id="SSF51445">
    <property type="entry name" value="(Trans)glycosidases"/>
    <property type="match status" value="1"/>
</dbReference>
<evidence type="ECO:0000256" key="1">
    <source>
        <dbReference type="ARBA" id="ARBA00008682"/>
    </source>
</evidence>
<feature type="domain" description="GH18" evidence="3">
    <location>
        <begin position="1"/>
        <end position="305"/>
    </location>
</feature>
<proteinExistence type="inferred from homology"/>
<organism evidence="4 5">
    <name type="scientific">Penicillium oxalicum (strain 114-2 / CGMCC 5302)</name>
    <name type="common">Penicillium decumbens</name>
    <dbReference type="NCBI Taxonomy" id="933388"/>
    <lineage>
        <taxon>Eukaryota</taxon>
        <taxon>Fungi</taxon>
        <taxon>Dikarya</taxon>
        <taxon>Ascomycota</taxon>
        <taxon>Pezizomycotina</taxon>
        <taxon>Eurotiomycetes</taxon>
        <taxon>Eurotiomycetidae</taxon>
        <taxon>Eurotiales</taxon>
        <taxon>Aspergillaceae</taxon>
        <taxon>Penicillium</taxon>
    </lineage>
</organism>
<evidence type="ECO:0000313" key="5">
    <source>
        <dbReference type="Proteomes" id="UP000019376"/>
    </source>
</evidence>
<dbReference type="InterPro" id="IPR050314">
    <property type="entry name" value="Glycosyl_Hydrlase_18"/>
</dbReference>
<evidence type="ECO:0000256" key="2">
    <source>
        <dbReference type="ARBA" id="ARBA00012729"/>
    </source>
</evidence>
<dbReference type="GO" id="GO:0008843">
    <property type="term" value="F:endochitinase activity"/>
    <property type="evidence" value="ECO:0007669"/>
    <property type="project" value="UniProtKB-EC"/>
</dbReference>
<comment type="similarity">
    <text evidence="1">Belongs to the glycosyl hydrolase 18 family. Chitinase class V subfamily.</text>
</comment>
<dbReference type="Pfam" id="PF00704">
    <property type="entry name" value="Glyco_hydro_18"/>
    <property type="match status" value="2"/>
</dbReference>
<dbReference type="eggNOG" id="KOG2806">
    <property type="taxonomic scope" value="Eukaryota"/>
</dbReference>
<dbReference type="PANTHER" id="PTHR11177">
    <property type="entry name" value="CHITINASE"/>
    <property type="match status" value="1"/>
</dbReference>
<dbReference type="InterPro" id="IPR011583">
    <property type="entry name" value="Chitinase_II/V-like_cat"/>
</dbReference>
<sequence length="839" mass="93544">MSQTAIISQNAVSQSPAQTDAATNMDIVAWDLMFSIKSWEKSGKLMIKFTQPSLTIQRRILWNEKGQKTDPDLKVFIAVGGWAFNDPGATQNVFSDLVASEKNQKKFSHSLQSFMSTYNFDGIDLDWGYPVADDRGGKKRDFANFPKFLANLKRSLKTTGGRDGVSITEITNALDLLWRNGIQPNKVALGLAFNARVLTAADSNCREPRCLFVSGGNAGKCSREVGIWLNSEISDTMKKGNLASQLDKNAAVKTLKFDTNQWLTYDDEDTFKLKADFARSQYLGGVMMETPPWKSKRLIRSANGQTAAMIVQVVWSRIRRTDDGAREGEHMWDSTACSTGQHIFCCPSSSDFTKCGWYNHINGQCDSKCPSGYTEIGSNKKNSHKSYQAACCTTDTPSMKLYSKYDWAGEFDQCTTKCPSDKSKIALSTTGSGDFFCGAQMAWMGTVLTGEMKRGYCCSEEDNVKWSQCEWRNDISPANLAKEVNGYCQPGCPNDYVRVSIDQSGGDCKGDGGRARCCLPKYVTIDKRSYTSSEDKLDQLVKGFMDDPSCGLDDYTMKGDLVSLEQYTGNSSFFDALHLSTTQRRATFKQREAMLEVLGGLVMSYKGNAAYEEIWNKRVLDRIVCNRSIYDSELSKKSTISCECESSDCCDPKNPNTCSDIDDESDSASFDKRVLDRRGRRTNAVNLQDRQPDVSLSRGATRANDPILDEGYGYDEPDNLLNTQIAVVTLPLTLVSGFDIEHVVELFTPIKFLRDVTLGRLHSSSPMSLDRISATFVRQALMAPVFNNPPVMPDFEFKGSNLTNKDKETHCKLIAKNNPQDALRKIREPHTVMTYLNHP</sequence>
<dbReference type="PANTHER" id="PTHR11177:SF402">
    <property type="entry name" value="CHITINASE"/>
    <property type="match status" value="1"/>
</dbReference>
<evidence type="ECO:0000313" key="4">
    <source>
        <dbReference type="EMBL" id="EPS29160.1"/>
    </source>
</evidence>
<gene>
    <name evidence="4" type="ORF">PDE_04109</name>
</gene>
<reference evidence="4 5" key="1">
    <citation type="journal article" date="2013" name="PLoS ONE">
        <title>Genomic and secretomic analyses reveal unique features of the lignocellulolytic enzyme system of Penicillium decumbens.</title>
        <authorList>
            <person name="Liu G."/>
            <person name="Zhang L."/>
            <person name="Wei X."/>
            <person name="Zou G."/>
            <person name="Qin Y."/>
            <person name="Ma L."/>
            <person name="Li J."/>
            <person name="Zheng H."/>
            <person name="Wang S."/>
            <person name="Wang C."/>
            <person name="Xun L."/>
            <person name="Zhao G.-P."/>
            <person name="Zhou Z."/>
            <person name="Qu Y."/>
        </authorList>
    </citation>
    <scope>NUCLEOTIDE SEQUENCE [LARGE SCALE GENOMIC DNA]</scope>
    <source>
        <strain evidence="5">114-2 / CGMCC 5302</strain>
    </source>
</reference>
<dbReference type="Gene3D" id="3.20.20.80">
    <property type="entry name" value="Glycosidases"/>
    <property type="match status" value="2"/>
</dbReference>
<dbReference type="EC" id="3.2.1.14" evidence="2"/>
<evidence type="ECO:0000259" key="3">
    <source>
        <dbReference type="PROSITE" id="PS51910"/>
    </source>
</evidence>
<dbReference type="EMBL" id="KB644411">
    <property type="protein sequence ID" value="EPS29160.1"/>
    <property type="molecule type" value="Genomic_DNA"/>
</dbReference>
<dbReference type="Gene3D" id="3.10.50.10">
    <property type="match status" value="1"/>
</dbReference>
<dbReference type="GO" id="GO:0008061">
    <property type="term" value="F:chitin binding"/>
    <property type="evidence" value="ECO:0007669"/>
    <property type="project" value="InterPro"/>
</dbReference>
<dbReference type="InterPro" id="IPR029070">
    <property type="entry name" value="Chitinase_insertion_sf"/>
</dbReference>
<accession>S7ZER4</accession>
<dbReference type="PROSITE" id="PS51910">
    <property type="entry name" value="GH18_2"/>
    <property type="match status" value="1"/>
</dbReference>
<keyword evidence="5" id="KW-1185">Reference proteome</keyword>
<dbReference type="PhylomeDB" id="S7ZER4"/>
<dbReference type="InterPro" id="IPR001223">
    <property type="entry name" value="Glyco_hydro18_cat"/>
</dbReference>
<dbReference type="GO" id="GO:0005975">
    <property type="term" value="P:carbohydrate metabolic process"/>
    <property type="evidence" value="ECO:0007669"/>
    <property type="project" value="InterPro"/>
</dbReference>
<dbReference type="OrthoDB" id="73875at2759"/>
<dbReference type="STRING" id="933388.S7ZER4"/>